<name>A0ABQ3V1G5_9CHLR</name>
<dbReference type="PANTHER" id="PTHR31891">
    <property type="entry name" value="FORMAMIDASE C869.04-RELATED"/>
    <property type="match status" value="1"/>
</dbReference>
<protein>
    <submittedName>
        <fullName evidence="1">Acetamidase</fullName>
    </submittedName>
</protein>
<organism evidence="1 2">
    <name type="scientific">Ktedonobacter robiniae</name>
    <dbReference type="NCBI Taxonomy" id="2778365"/>
    <lineage>
        <taxon>Bacteria</taxon>
        <taxon>Bacillati</taxon>
        <taxon>Chloroflexota</taxon>
        <taxon>Ktedonobacteria</taxon>
        <taxon>Ktedonobacterales</taxon>
        <taxon>Ktedonobacteraceae</taxon>
        <taxon>Ktedonobacter</taxon>
    </lineage>
</organism>
<dbReference type="RefSeq" id="WP_201375209.1">
    <property type="nucleotide sequence ID" value="NZ_BNJG01000003.1"/>
</dbReference>
<dbReference type="Proteomes" id="UP000654345">
    <property type="component" value="Unassembled WGS sequence"/>
</dbReference>
<dbReference type="Gene3D" id="2.60.120.580">
    <property type="entry name" value="Acetamidase/Formamidase-like domains"/>
    <property type="match status" value="1"/>
</dbReference>
<proteinExistence type="predicted"/>
<evidence type="ECO:0000313" key="1">
    <source>
        <dbReference type="EMBL" id="GHO58979.1"/>
    </source>
</evidence>
<dbReference type="PANTHER" id="PTHR31891:SF1">
    <property type="entry name" value="FORMAMIDASE C869.04-RELATED"/>
    <property type="match status" value="1"/>
</dbReference>
<dbReference type="EMBL" id="BNJG01000003">
    <property type="protein sequence ID" value="GHO58979.1"/>
    <property type="molecule type" value="Genomic_DNA"/>
</dbReference>
<dbReference type="SUPFAM" id="SSF141130">
    <property type="entry name" value="Acetamidase/Formamidase-like"/>
    <property type="match status" value="1"/>
</dbReference>
<gene>
    <name evidence="1" type="ORF">KSB_74540</name>
</gene>
<sequence length="329" mass="35580">MAVHSLKAEPKNLHGFFSRDLSAVLTIDTGDTVRYETLDAGWGALQQAKTLGIPQDFAPRDRQRDFGHALTGPLAVRGAEPGMTLEVRINRICTSTWGWSAGPGLPSQMDERLGFAKAPSGPPAVITVPTGDQATMWSLDPNQGLAHNRLGQTLRMRPFMGVMGMPANEPGVQTTFPPRFCGGNLDCKELVEQSRLYLPIAVEGGLFSLGDGHAVQGDGEVAGPALACPMELVELEFHLHTHMQLSLPRAFTPAGWLTFGFHEDLNEAWAIATREMVQLMGEFYQLQPKEALALASLVMDLRITQVVNGVRGVHALLAHDAIDASKNGV</sequence>
<dbReference type="Gene3D" id="3.10.28.20">
    <property type="entry name" value="Acetamidase/Formamidase-like domains"/>
    <property type="match status" value="1"/>
</dbReference>
<dbReference type="Pfam" id="PF03069">
    <property type="entry name" value="FmdA_AmdA"/>
    <property type="match status" value="2"/>
</dbReference>
<keyword evidence="2" id="KW-1185">Reference proteome</keyword>
<comment type="caution">
    <text evidence="1">The sequence shown here is derived from an EMBL/GenBank/DDBJ whole genome shotgun (WGS) entry which is preliminary data.</text>
</comment>
<accession>A0ABQ3V1G5</accession>
<dbReference type="InterPro" id="IPR004304">
    <property type="entry name" value="FmdA_AmdA"/>
</dbReference>
<reference evidence="1 2" key="1">
    <citation type="journal article" date="2021" name="Int. J. Syst. Evol. Microbiol.">
        <title>Reticulibacter mediterranei gen. nov., sp. nov., within the new family Reticulibacteraceae fam. nov., and Ktedonospora formicarum gen. nov., sp. nov., Ktedonobacter robiniae sp. nov., Dictyobacter formicarum sp. nov. and Dictyobacter arantiisoli sp. nov., belonging to the class Ktedonobacteria.</title>
        <authorList>
            <person name="Yabe S."/>
            <person name="Zheng Y."/>
            <person name="Wang C.M."/>
            <person name="Sakai Y."/>
            <person name="Abe K."/>
            <person name="Yokota A."/>
            <person name="Donadio S."/>
            <person name="Cavaletti L."/>
            <person name="Monciardini P."/>
        </authorList>
    </citation>
    <scope>NUCLEOTIDE SEQUENCE [LARGE SCALE GENOMIC DNA]</scope>
    <source>
        <strain evidence="1 2">SOSP1-30</strain>
    </source>
</reference>
<evidence type="ECO:0000313" key="2">
    <source>
        <dbReference type="Proteomes" id="UP000654345"/>
    </source>
</evidence>